<dbReference type="EMBL" id="CAJVPV010044577">
    <property type="protein sequence ID" value="CAG8767711.1"/>
    <property type="molecule type" value="Genomic_DNA"/>
</dbReference>
<keyword evidence="3" id="KW-1185">Reference proteome</keyword>
<dbReference type="GO" id="GO:0042147">
    <property type="term" value="P:retrograde transport, endosome to Golgi"/>
    <property type="evidence" value="ECO:0007669"/>
    <property type="project" value="TreeGrafter"/>
</dbReference>
<dbReference type="Pfam" id="PF20210">
    <property type="entry name" value="Laa1_Sip1_HTR5"/>
    <property type="match status" value="1"/>
</dbReference>
<reference evidence="2" key="1">
    <citation type="submission" date="2021-06" db="EMBL/GenBank/DDBJ databases">
        <authorList>
            <person name="Kallberg Y."/>
            <person name="Tangrot J."/>
            <person name="Rosling A."/>
        </authorList>
    </citation>
    <scope>NUCLEOTIDE SEQUENCE</scope>
    <source>
        <strain evidence="2">CL551</strain>
    </source>
</reference>
<accession>A0A9N9J6T2</accession>
<dbReference type="GO" id="GO:0030139">
    <property type="term" value="C:endocytic vesicle"/>
    <property type="evidence" value="ECO:0007669"/>
    <property type="project" value="TreeGrafter"/>
</dbReference>
<dbReference type="AlphaFoldDB" id="A0A9N9J6T2"/>
<dbReference type="GO" id="GO:0005829">
    <property type="term" value="C:cytosol"/>
    <property type="evidence" value="ECO:0007669"/>
    <property type="project" value="GOC"/>
</dbReference>
<comment type="caution">
    <text evidence="2">The sequence shown here is derived from an EMBL/GenBank/DDBJ whole genome shotgun (WGS) entry which is preliminary data.</text>
</comment>
<dbReference type="Proteomes" id="UP000789342">
    <property type="component" value="Unassembled WGS sequence"/>
</dbReference>
<name>A0A9N9J6T2_9GLOM</name>
<protein>
    <submittedName>
        <fullName evidence="2">14532_t:CDS:1</fullName>
    </submittedName>
</protein>
<evidence type="ECO:0000256" key="1">
    <source>
        <dbReference type="SAM" id="MobiDB-lite"/>
    </source>
</evidence>
<dbReference type="GO" id="GO:0008104">
    <property type="term" value="P:intracellular protein localization"/>
    <property type="evidence" value="ECO:0007669"/>
    <property type="project" value="TreeGrafter"/>
</dbReference>
<dbReference type="InterPro" id="IPR040108">
    <property type="entry name" value="Laa1/Sip1/HEATR5"/>
</dbReference>
<dbReference type="InterPro" id="IPR046837">
    <property type="entry name" value="Laa1/Sip1/HEATR5-like_HEAT"/>
</dbReference>
<feature type="region of interest" description="Disordered" evidence="1">
    <location>
        <begin position="87"/>
        <end position="107"/>
    </location>
</feature>
<evidence type="ECO:0000313" key="3">
    <source>
        <dbReference type="Proteomes" id="UP000789342"/>
    </source>
</evidence>
<feature type="compositionally biased region" description="Basic and acidic residues" evidence="1">
    <location>
        <begin position="87"/>
        <end position="99"/>
    </location>
</feature>
<gene>
    <name evidence="2" type="ORF">AMORRO_LOCUS16392</name>
</gene>
<evidence type="ECO:0000313" key="2">
    <source>
        <dbReference type="EMBL" id="CAG8767711.1"/>
    </source>
</evidence>
<organism evidence="2 3">
    <name type="scientific">Acaulospora morrowiae</name>
    <dbReference type="NCBI Taxonomy" id="94023"/>
    <lineage>
        <taxon>Eukaryota</taxon>
        <taxon>Fungi</taxon>
        <taxon>Fungi incertae sedis</taxon>
        <taxon>Mucoromycota</taxon>
        <taxon>Glomeromycotina</taxon>
        <taxon>Glomeromycetes</taxon>
        <taxon>Diversisporales</taxon>
        <taxon>Acaulosporaceae</taxon>
        <taxon>Acaulospora</taxon>
    </lineage>
</organism>
<feature type="non-terminal residue" evidence="2">
    <location>
        <position position="1"/>
    </location>
</feature>
<dbReference type="GO" id="GO:0005794">
    <property type="term" value="C:Golgi apparatus"/>
    <property type="evidence" value="ECO:0007669"/>
    <property type="project" value="TreeGrafter"/>
</dbReference>
<dbReference type="GO" id="GO:0006897">
    <property type="term" value="P:endocytosis"/>
    <property type="evidence" value="ECO:0007669"/>
    <property type="project" value="TreeGrafter"/>
</dbReference>
<dbReference type="PANTHER" id="PTHR21663:SF0">
    <property type="entry name" value="HEAT REPEAT-CONTAINING PROTEIN 5B"/>
    <property type="match status" value="1"/>
</dbReference>
<feature type="non-terminal residue" evidence="2">
    <location>
        <position position="269"/>
    </location>
</feature>
<dbReference type="OrthoDB" id="192608at2759"/>
<sequence length="269" mass="29465">PGLDNQLFSLLDTDPTVDGVRDIVKSWLNQTALDSPSTWVELCRKVMSKTGSVASAGAPIEPPSLDLIDGDIDGGDEEGEDFVVDKSTEDATQRSDGMRKNKQMSRDSIQIPPRWRTQLFALQCLRQVVEVIYLSGNKEHFDLVTAKRGKQSGKDYLVLRVADLIKMAFIASTAVVGEMRLEGLTVLRDVIEKFAATPDPDFEEAALLEQYQAQIGAALTPAFTAESSPEILSAAVRVCAVFVGSGIVKELYRMGRILKLLTTALENCR</sequence>
<dbReference type="PANTHER" id="PTHR21663">
    <property type="entry name" value="HYPOTHETICAL HEAT DOMAIN-CONTAINING"/>
    <property type="match status" value="1"/>
</dbReference>
<proteinExistence type="predicted"/>
<dbReference type="GO" id="GO:0016020">
    <property type="term" value="C:membrane"/>
    <property type="evidence" value="ECO:0007669"/>
    <property type="project" value="TreeGrafter"/>
</dbReference>